<dbReference type="eggNOG" id="KOG0024">
    <property type="taxonomic scope" value="Eukaryota"/>
</dbReference>
<dbReference type="PROSITE" id="PS00059">
    <property type="entry name" value="ADH_ZINC"/>
    <property type="match status" value="1"/>
</dbReference>
<organism evidence="6 7">
    <name type="scientific">Mycosarcoma maydis</name>
    <name type="common">Corn smut fungus</name>
    <name type="synonym">Ustilago maydis</name>
    <dbReference type="NCBI Taxonomy" id="5270"/>
    <lineage>
        <taxon>Eukaryota</taxon>
        <taxon>Fungi</taxon>
        <taxon>Dikarya</taxon>
        <taxon>Basidiomycota</taxon>
        <taxon>Ustilaginomycotina</taxon>
        <taxon>Ustilaginomycetes</taxon>
        <taxon>Ustilaginales</taxon>
        <taxon>Ustilaginaceae</taxon>
        <taxon>Mycosarcoma</taxon>
    </lineage>
</organism>
<dbReference type="Pfam" id="PF08240">
    <property type="entry name" value="ADH_N"/>
    <property type="match status" value="1"/>
</dbReference>
<dbReference type="OrthoDB" id="3941538at2759"/>
<dbReference type="EMBL" id="CM003158">
    <property type="protein sequence ID" value="KIS66264.1"/>
    <property type="molecule type" value="Genomic_DNA"/>
</dbReference>
<sequence>MAESNNTDLPTATATSYKPGEATMLALTFHGTQDVRLTEVRTPTITDPTDVVVRSTGVTICGSDLHLYHNKIPDLKKGDILGHEGTGVVEHVGAQITKFKVGDRVVASFSIACGTCEQCKAKLFTMCDRTNTSAKMDELYGQKLGGILGYSHLLGGYAGTQAEYFRVPFGDVNCFHVPDSVSDETALLMADVTLTAYHSVVDIKFQEGETAAIWGAGPIGQLIAQWLLKVFGARKVMLIDNVAPRLHWAQERLNGLETINFDQTPQVAEEVMHKVAGGVDVSFDAAGFRYAKSLKHQTMQTLGVETDTPEIINEAIRATRKFGRISVIADYVGQCNEFLIGAMMEKGILLKGNGQAPVQAYMEQVFEDYIVPGKFDPTLILTHRFKLEDIAKVYKAFDEKRIDEHKGGIPIIKTFIETKASKPRAASTPELSSVPGF</sequence>
<evidence type="ECO:0000256" key="2">
    <source>
        <dbReference type="ARBA" id="ARBA00022723"/>
    </source>
</evidence>
<keyword evidence="3" id="KW-0862">Zinc</keyword>
<keyword evidence="7" id="KW-1185">Reference proteome</keyword>
<dbReference type="OMA" id="QNAMYGH"/>
<evidence type="ECO:0000259" key="5">
    <source>
        <dbReference type="Pfam" id="PF08240"/>
    </source>
</evidence>
<reference evidence="6 7" key="1">
    <citation type="journal article" date="2006" name="Nature">
        <title>Insights from the genome of the biotrophic fungal plant pathogen Ustilago maydis.</title>
        <authorList>
            <person name="Kamper J."/>
            <person name="Kahmann R."/>
            <person name="Bolker M."/>
            <person name="Ma L.J."/>
            <person name="Brefort T."/>
            <person name="Saville B.J."/>
            <person name="Banuett F."/>
            <person name="Kronstad J.W."/>
            <person name="Gold S.E."/>
            <person name="Muller O."/>
            <person name="Perlin M.H."/>
            <person name="Wosten H.A."/>
            <person name="de Vries R."/>
            <person name="Ruiz-Herrera J."/>
            <person name="Reynaga-Pena C.G."/>
            <person name="Snetselaar K."/>
            <person name="McCann M."/>
            <person name="Perez-Martin J."/>
            <person name="Feldbrugge M."/>
            <person name="Basse C.W."/>
            <person name="Steinberg G."/>
            <person name="Ibeas J.I."/>
            <person name="Holloman W."/>
            <person name="Guzman P."/>
            <person name="Farman M."/>
            <person name="Stajich J.E."/>
            <person name="Sentandreu R."/>
            <person name="Gonzalez-Prieto J.M."/>
            <person name="Kennell J.C."/>
            <person name="Molina L."/>
            <person name="Schirawski J."/>
            <person name="Mendoza-Mendoza A."/>
            <person name="Greilinger D."/>
            <person name="Munch K."/>
            <person name="Rossel N."/>
            <person name="Scherer M."/>
            <person name="Vranes M."/>
            <person name="Ladendorf O."/>
            <person name="Vincon V."/>
            <person name="Fuchs U."/>
            <person name="Sandrock B."/>
            <person name="Meng S."/>
            <person name="Ho E.C."/>
            <person name="Cahill M.J."/>
            <person name="Boyce K.J."/>
            <person name="Klose J."/>
            <person name="Klosterman S.J."/>
            <person name="Deelstra H.J."/>
            <person name="Ortiz-Castellanos L."/>
            <person name="Li W."/>
            <person name="Sanchez-Alonso P."/>
            <person name="Schreier P.H."/>
            <person name="Hauser-Hahn I."/>
            <person name="Vaupel M."/>
            <person name="Koopmann E."/>
            <person name="Friedrich G."/>
            <person name="Voss H."/>
            <person name="Schluter T."/>
            <person name="Margolis J."/>
            <person name="Platt D."/>
            <person name="Swimmer C."/>
            <person name="Gnirke A."/>
            <person name="Chen F."/>
            <person name="Vysotskaia V."/>
            <person name="Mannhaupt G."/>
            <person name="Guldener U."/>
            <person name="Munsterkotter M."/>
            <person name="Haase D."/>
            <person name="Oesterheld M."/>
            <person name="Mewes H.W."/>
            <person name="Mauceli E.W."/>
            <person name="DeCaprio D."/>
            <person name="Wade C.M."/>
            <person name="Butler J."/>
            <person name="Young S."/>
            <person name="Jaffe D.B."/>
            <person name="Calvo S."/>
            <person name="Nusbaum C."/>
            <person name="Galagan J."/>
            <person name="Birren B.W."/>
        </authorList>
    </citation>
    <scope>NUCLEOTIDE SEQUENCE [LARGE SCALE GENOMIC DNA]</scope>
    <source>
        <strain evidence="7">DSM 14603 / FGSC 9021 / UM521</strain>
    </source>
</reference>
<proteinExistence type="predicted"/>
<name>A0A0D1DP76_MYCMD</name>
<dbReference type="InterPro" id="IPR002328">
    <property type="entry name" value="ADH_Zn_CS"/>
</dbReference>
<dbReference type="Gene3D" id="3.40.50.720">
    <property type="entry name" value="NAD(P)-binding Rossmann-like Domain"/>
    <property type="match status" value="1"/>
</dbReference>
<evidence type="ECO:0000256" key="4">
    <source>
        <dbReference type="ARBA" id="ARBA00023002"/>
    </source>
</evidence>
<dbReference type="InterPro" id="IPR011032">
    <property type="entry name" value="GroES-like_sf"/>
</dbReference>
<dbReference type="InterPro" id="IPR036291">
    <property type="entry name" value="NAD(P)-bd_dom_sf"/>
</dbReference>
<dbReference type="STRING" id="237631.A0A0D1DP76"/>
<dbReference type="SUPFAM" id="SSF51735">
    <property type="entry name" value="NAD(P)-binding Rossmann-fold domains"/>
    <property type="match status" value="1"/>
</dbReference>
<dbReference type="GO" id="GO:0008270">
    <property type="term" value="F:zinc ion binding"/>
    <property type="evidence" value="ECO:0007669"/>
    <property type="project" value="InterPro"/>
</dbReference>
<evidence type="ECO:0000313" key="7">
    <source>
        <dbReference type="Proteomes" id="UP000000561"/>
    </source>
</evidence>
<keyword evidence="2" id="KW-0479">Metal-binding</keyword>
<dbReference type="Gene3D" id="3.90.180.10">
    <property type="entry name" value="Medium-chain alcohol dehydrogenases, catalytic domain"/>
    <property type="match status" value="1"/>
</dbReference>
<dbReference type="VEuPathDB" id="FungiDB:UMAG_05264"/>
<evidence type="ECO:0000313" key="6">
    <source>
        <dbReference type="EMBL" id="KIS66264.1"/>
    </source>
</evidence>
<dbReference type="PANTHER" id="PTHR42813:SF1">
    <property type="entry name" value="DEHYDROGENASE, PUTATIVE (AFU_ORTHOLOGUE AFUA_5G03930)-RELATED"/>
    <property type="match status" value="1"/>
</dbReference>
<dbReference type="GO" id="GO:0016491">
    <property type="term" value="F:oxidoreductase activity"/>
    <property type="evidence" value="ECO:0007669"/>
    <property type="project" value="UniProtKB-KW"/>
</dbReference>
<gene>
    <name evidence="6" type="ORF">UMAG_05264</name>
</gene>
<dbReference type="GeneID" id="23565201"/>
<dbReference type="PANTHER" id="PTHR42813">
    <property type="entry name" value="ZINC-TYPE ALCOHOL DEHYDROGENASE-LIKE"/>
    <property type="match status" value="1"/>
</dbReference>
<feature type="domain" description="Alcohol dehydrogenase-like N-terminal" evidence="5">
    <location>
        <begin position="48"/>
        <end position="178"/>
    </location>
</feature>
<dbReference type="AlphaFoldDB" id="A0A0D1DP76"/>
<keyword evidence="4" id="KW-0560">Oxidoreductase</keyword>
<comment type="cofactor">
    <cofactor evidence="1">
        <name>Zn(2+)</name>
        <dbReference type="ChEBI" id="CHEBI:29105"/>
    </cofactor>
</comment>
<dbReference type="CDD" id="cd08283">
    <property type="entry name" value="FDH_like_1"/>
    <property type="match status" value="1"/>
</dbReference>
<dbReference type="InParanoid" id="A0A0D1DP76"/>
<evidence type="ECO:0000256" key="3">
    <source>
        <dbReference type="ARBA" id="ARBA00022833"/>
    </source>
</evidence>
<protein>
    <submittedName>
        <fullName evidence="6">Glutathione-dependent formaldehyde dehydrogenase</fullName>
    </submittedName>
</protein>
<accession>A0A0D1DP76</accession>
<dbReference type="RefSeq" id="XP_011391986.1">
    <property type="nucleotide sequence ID" value="XM_011393684.1"/>
</dbReference>
<dbReference type="Proteomes" id="UP000000561">
    <property type="component" value="Chromosome 19"/>
</dbReference>
<dbReference type="KEGG" id="uma:UMAG_05264"/>
<dbReference type="InterPro" id="IPR013154">
    <property type="entry name" value="ADH-like_N"/>
</dbReference>
<evidence type="ECO:0000256" key="1">
    <source>
        <dbReference type="ARBA" id="ARBA00001947"/>
    </source>
</evidence>
<dbReference type="SUPFAM" id="SSF50129">
    <property type="entry name" value="GroES-like"/>
    <property type="match status" value="1"/>
</dbReference>